<dbReference type="GO" id="GO:0015074">
    <property type="term" value="P:DNA integration"/>
    <property type="evidence" value="ECO:0007669"/>
    <property type="project" value="InterPro"/>
</dbReference>
<feature type="domain" description="Core-binding (CB)" evidence="6">
    <location>
        <begin position="62"/>
        <end position="142"/>
    </location>
</feature>
<evidence type="ECO:0008006" key="9">
    <source>
        <dbReference type="Google" id="ProtNLM"/>
    </source>
</evidence>
<dbReference type="PANTHER" id="PTHR30349:SF64">
    <property type="entry name" value="PROPHAGE INTEGRASE INTD-RELATED"/>
    <property type="match status" value="1"/>
</dbReference>
<dbReference type="GO" id="GO:0003677">
    <property type="term" value="F:DNA binding"/>
    <property type="evidence" value="ECO:0007669"/>
    <property type="project" value="UniProtKB-UniRule"/>
</dbReference>
<dbReference type="Proteomes" id="UP000231333">
    <property type="component" value="Unassembled WGS sequence"/>
</dbReference>
<feature type="domain" description="Tyr recombinase" evidence="5">
    <location>
        <begin position="163"/>
        <end position="344"/>
    </location>
</feature>
<reference evidence="7 8" key="1">
    <citation type="submission" date="2017-09" db="EMBL/GenBank/DDBJ databases">
        <title>Depth-based differentiation of microbial function through sediment-hosted aquifers and enrichment of novel symbionts in the deep terrestrial subsurface.</title>
        <authorList>
            <person name="Probst A.J."/>
            <person name="Ladd B."/>
            <person name="Jarett J.K."/>
            <person name="Geller-Mcgrath D.E."/>
            <person name="Sieber C.M."/>
            <person name="Emerson J.B."/>
            <person name="Anantharaman K."/>
            <person name="Thomas B.C."/>
            <person name="Malmstrom R."/>
            <person name="Stieglmeier M."/>
            <person name="Klingl A."/>
            <person name="Woyke T."/>
            <person name="Ryan C.M."/>
            <person name="Banfield J.F."/>
        </authorList>
    </citation>
    <scope>NUCLEOTIDE SEQUENCE [LARGE SCALE GENOMIC DNA]</scope>
    <source>
        <strain evidence="7">CG10_big_fil_rev_8_21_14_0_10_42_12</strain>
    </source>
</reference>
<keyword evidence="3" id="KW-0233">DNA recombination</keyword>
<dbReference type="PROSITE" id="PS51900">
    <property type="entry name" value="CB"/>
    <property type="match status" value="1"/>
</dbReference>
<dbReference type="Gene3D" id="1.10.443.10">
    <property type="entry name" value="Intergrase catalytic core"/>
    <property type="match status" value="1"/>
</dbReference>
<evidence type="ECO:0000256" key="3">
    <source>
        <dbReference type="ARBA" id="ARBA00023172"/>
    </source>
</evidence>
<dbReference type="InterPro" id="IPR025269">
    <property type="entry name" value="SAM-like_dom"/>
</dbReference>
<evidence type="ECO:0000256" key="1">
    <source>
        <dbReference type="ARBA" id="ARBA00008857"/>
    </source>
</evidence>
<evidence type="ECO:0000259" key="5">
    <source>
        <dbReference type="PROSITE" id="PS51898"/>
    </source>
</evidence>
<evidence type="ECO:0000256" key="4">
    <source>
        <dbReference type="PROSITE-ProRule" id="PRU01248"/>
    </source>
</evidence>
<dbReference type="InterPro" id="IPR010998">
    <property type="entry name" value="Integrase_recombinase_N"/>
</dbReference>
<evidence type="ECO:0000313" key="7">
    <source>
        <dbReference type="EMBL" id="PIR37803.1"/>
    </source>
</evidence>
<protein>
    <recommendedName>
        <fullName evidence="9">Tyr recombinase domain-containing protein</fullName>
    </recommendedName>
</protein>
<organism evidence="7 8">
    <name type="scientific">Candidatus Zambryskibacteria bacterium CG10_big_fil_rev_8_21_14_0_10_42_12</name>
    <dbReference type="NCBI Taxonomy" id="1975115"/>
    <lineage>
        <taxon>Bacteria</taxon>
        <taxon>Candidatus Zambryskiibacteriota</taxon>
    </lineage>
</organism>
<dbReference type="InterPro" id="IPR044068">
    <property type="entry name" value="CB"/>
</dbReference>
<dbReference type="PROSITE" id="PS51898">
    <property type="entry name" value="TYR_RECOMBINASE"/>
    <property type="match status" value="1"/>
</dbReference>
<dbReference type="Pfam" id="PF00589">
    <property type="entry name" value="Phage_integrase"/>
    <property type="match status" value="1"/>
</dbReference>
<evidence type="ECO:0000313" key="8">
    <source>
        <dbReference type="Proteomes" id="UP000231333"/>
    </source>
</evidence>
<dbReference type="GO" id="GO:0006310">
    <property type="term" value="P:DNA recombination"/>
    <property type="evidence" value="ECO:0007669"/>
    <property type="project" value="UniProtKB-KW"/>
</dbReference>
<evidence type="ECO:0000256" key="2">
    <source>
        <dbReference type="ARBA" id="ARBA00023125"/>
    </source>
</evidence>
<dbReference type="EMBL" id="PCXL01000014">
    <property type="protein sequence ID" value="PIR37803.1"/>
    <property type="molecule type" value="Genomic_DNA"/>
</dbReference>
<sequence>MDREMATLYHRYGSWWAIFTIDYKQKWVKIGKVSKTSAKEALRKLEEKHEKKKHGLFDDKKIPFREYSNEYLEFSKSNKAVNSYKRDITSMKNLVSYFGTKPLSQITPLQIEKYKMKRLEEVAPRTINIELRCLSHMFTKALEWEYISDSPYKGVKQLAFQKKPPRFLTKEEVQMLLENSSNWLRPILTVMLNTGIRESERARLKFKDLDFDKKRLLVHSPKTKNYRAIPMNEQVEETLLWLKENYISLNSYKTLERKPHQKEYVFCNEDGSPVLKIKKALANACKKAGLQGVTPHTLRHTFASHLVMSGVDLNTVQRLLGHTSISTTMVYSHLTEDHLARGVEKLGWS</sequence>
<dbReference type="Pfam" id="PF13102">
    <property type="entry name" value="Phage_int_SAM_5"/>
    <property type="match status" value="1"/>
</dbReference>
<dbReference type="PANTHER" id="PTHR30349">
    <property type="entry name" value="PHAGE INTEGRASE-RELATED"/>
    <property type="match status" value="1"/>
</dbReference>
<dbReference type="SUPFAM" id="SSF56349">
    <property type="entry name" value="DNA breaking-rejoining enzymes"/>
    <property type="match status" value="1"/>
</dbReference>
<keyword evidence="2 4" id="KW-0238">DNA-binding</keyword>
<comment type="caution">
    <text evidence="7">The sequence shown here is derived from an EMBL/GenBank/DDBJ whole genome shotgun (WGS) entry which is preliminary data.</text>
</comment>
<name>A0A2H0QU58_9BACT</name>
<dbReference type="InterPro" id="IPR050090">
    <property type="entry name" value="Tyrosine_recombinase_XerCD"/>
</dbReference>
<accession>A0A2H0QU58</accession>
<evidence type="ECO:0000259" key="6">
    <source>
        <dbReference type="PROSITE" id="PS51900"/>
    </source>
</evidence>
<dbReference type="InterPro" id="IPR002104">
    <property type="entry name" value="Integrase_catalytic"/>
</dbReference>
<proteinExistence type="inferred from homology"/>
<dbReference type="CDD" id="cd00796">
    <property type="entry name" value="INT_Rci_Hp1_C"/>
    <property type="match status" value="1"/>
</dbReference>
<dbReference type="InterPro" id="IPR011010">
    <property type="entry name" value="DNA_brk_join_enz"/>
</dbReference>
<gene>
    <name evidence="7" type="ORF">COV34_02955</name>
</gene>
<dbReference type="InterPro" id="IPR013762">
    <property type="entry name" value="Integrase-like_cat_sf"/>
</dbReference>
<dbReference type="AlphaFoldDB" id="A0A2H0QU58"/>
<comment type="similarity">
    <text evidence="1">Belongs to the 'phage' integrase family.</text>
</comment>
<dbReference type="Gene3D" id="1.10.150.130">
    <property type="match status" value="1"/>
</dbReference>